<dbReference type="AlphaFoldDB" id="A0A6J1H5H6"/>
<evidence type="ECO:0000256" key="3">
    <source>
        <dbReference type="ARBA" id="ARBA00022896"/>
    </source>
</evidence>
<evidence type="ECO:0000256" key="2">
    <source>
        <dbReference type="ARBA" id="ARBA00022723"/>
    </source>
</evidence>
<dbReference type="InterPro" id="IPR026992">
    <property type="entry name" value="DIOX_N"/>
</dbReference>
<dbReference type="KEGG" id="cmos:111460677"/>
<accession>A0A6J1H5H6</accession>
<dbReference type="RefSeq" id="XP_022959666.1">
    <property type="nucleotide sequence ID" value="XM_023103898.1"/>
</dbReference>
<dbReference type="InterPro" id="IPR044861">
    <property type="entry name" value="IPNS-like_FE2OG_OXY"/>
</dbReference>
<gene>
    <name evidence="8" type="primary">LOC111460677</name>
</gene>
<dbReference type="PANTHER" id="PTHR47991">
    <property type="entry name" value="OXOGLUTARATE/IRON-DEPENDENT DIOXYGENASE"/>
    <property type="match status" value="1"/>
</dbReference>
<evidence type="ECO:0000256" key="4">
    <source>
        <dbReference type="ARBA" id="ARBA00023004"/>
    </source>
</evidence>
<dbReference type="Proteomes" id="UP000504609">
    <property type="component" value="Unplaced"/>
</dbReference>
<organism evidence="7 8">
    <name type="scientific">Cucurbita moschata</name>
    <name type="common">Winter crookneck squash</name>
    <name type="synonym">Cucurbita pepo var. moschata</name>
    <dbReference type="NCBI Taxonomy" id="3662"/>
    <lineage>
        <taxon>Eukaryota</taxon>
        <taxon>Viridiplantae</taxon>
        <taxon>Streptophyta</taxon>
        <taxon>Embryophyta</taxon>
        <taxon>Tracheophyta</taxon>
        <taxon>Spermatophyta</taxon>
        <taxon>Magnoliopsida</taxon>
        <taxon>eudicotyledons</taxon>
        <taxon>Gunneridae</taxon>
        <taxon>Pentapetalae</taxon>
        <taxon>rosids</taxon>
        <taxon>fabids</taxon>
        <taxon>Cucurbitales</taxon>
        <taxon>Cucurbitaceae</taxon>
        <taxon>Cucurbiteae</taxon>
        <taxon>Cucurbita</taxon>
    </lineage>
</organism>
<dbReference type="GO" id="GO:0031418">
    <property type="term" value="F:L-ascorbic acid binding"/>
    <property type="evidence" value="ECO:0007669"/>
    <property type="project" value="UniProtKB-KW"/>
</dbReference>
<evidence type="ECO:0000256" key="1">
    <source>
        <dbReference type="ARBA" id="ARBA00008056"/>
    </source>
</evidence>
<evidence type="ECO:0000313" key="8">
    <source>
        <dbReference type="RefSeq" id="XP_022959666.1"/>
    </source>
</evidence>
<sequence>MGEVKFVSNWEGVQSVPPDYVYPPEKRPGNVVVPMANAIPVLDLSTHDRPLLVRKILDASQEFGFFQVINHGVSRRVLEETTRIFKKFHAMSGAEKVKECSRDPNKSCRVYTSSENYRKEQTHCWRDALIFNCHPLDKYVHFWPQNPPKYREVVGAYCIAMRTLVLEILELVSEGLGLGRGYLGGEMSENPLMLVNHYPSCPNPSLTLGLSQHCDPSLITILFQEVNGLQVLKDGQWIGVHPIDNAFVVNIGFVLQVISNGKLKAAEHRVVTNAKISRQSLTYLVYPKDEVTMEPAKCLINEANPPRYRALKFKDFQRNYLPRASDTKAVMECIGSDRRS</sequence>
<keyword evidence="4 5" id="KW-0408">Iron</keyword>
<keyword evidence="3" id="KW-0847">Vitamin C</keyword>
<evidence type="ECO:0000313" key="7">
    <source>
        <dbReference type="Proteomes" id="UP000504609"/>
    </source>
</evidence>
<dbReference type="Pfam" id="PF14226">
    <property type="entry name" value="DIOX_N"/>
    <property type="match status" value="1"/>
</dbReference>
<comment type="similarity">
    <text evidence="1 5">Belongs to the iron/ascorbate-dependent oxidoreductase family.</text>
</comment>
<dbReference type="SUPFAM" id="SSF51197">
    <property type="entry name" value="Clavaminate synthase-like"/>
    <property type="match status" value="1"/>
</dbReference>
<reference evidence="8" key="1">
    <citation type="submission" date="2025-08" db="UniProtKB">
        <authorList>
            <consortium name="RefSeq"/>
        </authorList>
    </citation>
    <scope>IDENTIFICATION</scope>
    <source>
        <tissue evidence="8">Young leaves</tissue>
    </source>
</reference>
<dbReference type="Pfam" id="PF03171">
    <property type="entry name" value="2OG-FeII_Oxy"/>
    <property type="match status" value="1"/>
</dbReference>
<keyword evidence="2 5" id="KW-0479">Metal-binding</keyword>
<dbReference type="InterPro" id="IPR005123">
    <property type="entry name" value="Oxoglu/Fe-dep_dioxygenase_dom"/>
</dbReference>
<dbReference type="GeneID" id="111460677"/>
<protein>
    <submittedName>
        <fullName evidence="8">Hyoscyamine 6-dioxygenase-like</fullName>
    </submittedName>
</protein>
<evidence type="ECO:0000256" key="5">
    <source>
        <dbReference type="RuleBase" id="RU003682"/>
    </source>
</evidence>
<keyword evidence="7" id="KW-1185">Reference proteome</keyword>
<dbReference type="GO" id="GO:0016491">
    <property type="term" value="F:oxidoreductase activity"/>
    <property type="evidence" value="ECO:0007669"/>
    <property type="project" value="UniProtKB-KW"/>
</dbReference>
<dbReference type="InterPro" id="IPR027443">
    <property type="entry name" value="IPNS-like_sf"/>
</dbReference>
<dbReference type="PROSITE" id="PS51471">
    <property type="entry name" value="FE2OG_OXY"/>
    <property type="match status" value="1"/>
</dbReference>
<feature type="domain" description="Fe2OG dioxygenase" evidence="6">
    <location>
        <begin position="188"/>
        <end position="287"/>
    </location>
</feature>
<dbReference type="InterPro" id="IPR050295">
    <property type="entry name" value="Plant_2OG-oxidoreductases"/>
</dbReference>
<proteinExistence type="inferred from homology"/>
<name>A0A6J1H5H6_CUCMO</name>
<keyword evidence="5" id="KW-0560">Oxidoreductase</keyword>
<evidence type="ECO:0000259" key="6">
    <source>
        <dbReference type="PROSITE" id="PS51471"/>
    </source>
</evidence>
<dbReference type="Gene3D" id="2.60.120.330">
    <property type="entry name" value="B-lactam Antibiotic, Isopenicillin N Synthase, Chain"/>
    <property type="match status" value="1"/>
</dbReference>
<dbReference type="GO" id="GO:0046872">
    <property type="term" value="F:metal ion binding"/>
    <property type="evidence" value="ECO:0007669"/>
    <property type="project" value="UniProtKB-KW"/>
</dbReference>